<dbReference type="SMART" id="SM00953">
    <property type="entry name" value="RES"/>
    <property type="match status" value="1"/>
</dbReference>
<evidence type="ECO:0000313" key="3">
    <source>
        <dbReference type="Proteomes" id="UP000190848"/>
    </source>
</evidence>
<dbReference type="Proteomes" id="UP000190848">
    <property type="component" value="Chromosome"/>
</dbReference>
<dbReference type="AlphaFoldDB" id="A0AAU8VHB4"/>
<reference evidence="2 3" key="1">
    <citation type="submission" date="2016-07" db="EMBL/GenBank/DDBJ databases">
        <title>Revisiting the taxonomy of the Elizabethkingia Genus using Whole-Genome Sequencing, Optical Mapping, and MALDI-TOF, along with proposal of three novel Elizabethkingia species: Elizabethkingia bruuniana sp. nov., Elizabethkingia ursingii sp. nov., and Elizabethkingia occulta sp. nov.</title>
        <authorList>
            <person name="Nicholson A.C."/>
        </authorList>
    </citation>
    <scope>NUCLEOTIDE SEQUENCE [LARGE SCALE GENOMIC DNA]</scope>
    <source>
        <strain evidence="2 3">F3201</strain>
    </source>
</reference>
<evidence type="ECO:0000313" key="2">
    <source>
        <dbReference type="EMBL" id="AQX02341.1"/>
    </source>
</evidence>
<dbReference type="Pfam" id="PF18870">
    <property type="entry name" value="HEPN_RES_NTD1"/>
    <property type="match status" value="1"/>
</dbReference>
<sequence>MAKKICSHCVTEPYLNQCILEEGKMNKCSFCKNEGRTFDLEKITRMVKSTLKRHFERTASEPTDRENLIQNMLKEEWERKGEKLQNIIEDQFRIRYEAAQEIADDLIESENHLNDYDSGEDFDDDPHYIEKEITDGQWSSEWDQFTNILKTESRFFNQKLESFLASIFENLNSIITSNNQSVLTKIGPNKEIKSLYRARVFQSRDKLLHALEKPEIHLGPPPSEYASDGRMNARGISVFYGATDKETAIAEVRPPTNSTVAVAKFNLVRTLQLLDLRNLEKTTERISIFSPQYQEKMEKAKFLSKLSSMLTRPIMPDDEVFEYLPTQAIADYLSSQTNIDIDGIIFPSVQGEGTNIVLFKKSSKVNSYKLPTGTETEVRDYEDHEDGGWSNYSIIDWIPKTINTKKRITPKSKIKGLENGALEIDMESIEIHDIGKVKYPTISHRVNRKRIEDPYIETGSQRLRP</sequence>
<dbReference type="EMBL" id="CP016374">
    <property type="protein sequence ID" value="AQX02341.1"/>
    <property type="molecule type" value="Genomic_DNA"/>
</dbReference>
<dbReference type="InterPro" id="IPR041206">
    <property type="entry name" value="HEPN/RES_NTD1"/>
</dbReference>
<dbReference type="InterPro" id="IPR014914">
    <property type="entry name" value="RES_dom"/>
</dbReference>
<proteinExistence type="predicted"/>
<protein>
    <recommendedName>
        <fullName evidence="1">RES domain-containing protein</fullName>
    </recommendedName>
</protein>
<organism evidence="2 3">
    <name type="scientific">Elizabethkingia anophelis</name>
    <dbReference type="NCBI Taxonomy" id="1117645"/>
    <lineage>
        <taxon>Bacteria</taxon>
        <taxon>Pseudomonadati</taxon>
        <taxon>Bacteroidota</taxon>
        <taxon>Flavobacteriia</taxon>
        <taxon>Flavobacteriales</taxon>
        <taxon>Weeksellaceae</taxon>
        <taxon>Elizabethkingia</taxon>
    </lineage>
</organism>
<evidence type="ECO:0000259" key="1">
    <source>
        <dbReference type="SMART" id="SM00953"/>
    </source>
</evidence>
<feature type="domain" description="RES" evidence="1">
    <location>
        <begin position="214"/>
        <end position="372"/>
    </location>
</feature>
<accession>A0AAU8VHB4</accession>
<gene>
    <name evidence="2" type="ORF">BBD32_13165</name>
</gene>
<dbReference type="RefSeq" id="WP_078396357.1">
    <property type="nucleotide sequence ID" value="NZ_CP016374.1"/>
</dbReference>
<name>A0AAU8VHB4_9FLAO</name>
<dbReference type="Pfam" id="PF08808">
    <property type="entry name" value="RES"/>
    <property type="match status" value="1"/>
</dbReference>